<dbReference type="Pfam" id="PF00589">
    <property type="entry name" value="Phage_integrase"/>
    <property type="match status" value="1"/>
</dbReference>
<proteinExistence type="inferred from homology"/>
<dbReference type="EMBL" id="BRXE01000075">
    <property type="protein sequence ID" value="GLB85177.1"/>
    <property type="molecule type" value="Genomic_DNA"/>
</dbReference>
<keyword evidence="2" id="KW-0238">DNA-binding</keyword>
<keyword evidence="3" id="KW-0233">DNA recombination</keyword>
<evidence type="ECO:0000256" key="2">
    <source>
        <dbReference type="ARBA" id="ARBA00023125"/>
    </source>
</evidence>
<dbReference type="InterPro" id="IPR050090">
    <property type="entry name" value="Tyrosine_recombinase_XerCD"/>
</dbReference>
<dbReference type="EMBL" id="BRZI01000062">
    <property type="protein sequence ID" value="GLD33028.1"/>
    <property type="molecule type" value="Genomic_DNA"/>
</dbReference>
<evidence type="ECO:0000313" key="5">
    <source>
        <dbReference type="EMBL" id="GLB85177.1"/>
    </source>
</evidence>
<dbReference type="InterPro" id="IPR013762">
    <property type="entry name" value="Integrase-like_cat_sf"/>
</dbReference>
<dbReference type="Gene3D" id="1.10.443.10">
    <property type="entry name" value="Intergrase catalytic core"/>
    <property type="match status" value="1"/>
</dbReference>
<dbReference type="PANTHER" id="PTHR30349">
    <property type="entry name" value="PHAGE INTEGRASE-RELATED"/>
    <property type="match status" value="1"/>
</dbReference>
<dbReference type="RefSeq" id="WP_264892743.1">
    <property type="nucleotide sequence ID" value="NZ_BRXE01000075.1"/>
</dbReference>
<dbReference type="SUPFAM" id="SSF56349">
    <property type="entry name" value="DNA breaking-rejoining enzymes"/>
    <property type="match status" value="1"/>
</dbReference>
<dbReference type="GO" id="GO:0015074">
    <property type="term" value="P:DNA integration"/>
    <property type="evidence" value="ECO:0007669"/>
    <property type="project" value="InterPro"/>
</dbReference>
<dbReference type="InterPro" id="IPR011010">
    <property type="entry name" value="DNA_brk_join_enz"/>
</dbReference>
<feature type="domain" description="Tyr recombinase" evidence="4">
    <location>
        <begin position="108"/>
        <end position="308"/>
    </location>
</feature>
<evidence type="ECO:0000313" key="7">
    <source>
        <dbReference type="Proteomes" id="UP001064782"/>
    </source>
</evidence>
<accession>A0A9P3Q8X2</accession>
<dbReference type="Proteomes" id="UP001165663">
    <property type="component" value="Unassembled WGS sequence"/>
</dbReference>
<evidence type="ECO:0000256" key="1">
    <source>
        <dbReference type="ARBA" id="ARBA00008857"/>
    </source>
</evidence>
<dbReference type="InterPro" id="IPR002104">
    <property type="entry name" value="Integrase_catalytic"/>
</dbReference>
<gene>
    <name evidence="6" type="ORF">Mkiyose1413_49110</name>
    <name evidence="5" type="ORF">SRL2020028_44330</name>
</gene>
<keyword evidence="7" id="KW-1185">Reference proteome</keyword>
<evidence type="ECO:0000313" key="6">
    <source>
        <dbReference type="EMBL" id="GLD33028.1"/>
    </source>
</evidence>
<dbReference type="GO" id="GO:0003677">
    <property type="term" value="F:DNA binding"/>
    <property type="evidence" value="ECO:0007669"/>
    <property type="project" value="UniProtKB-KW"/>
</dbReference>
<evidence type="ECO:0000259" key="4">
    <source>
        <dbReference type="PROSITE" id="PS51898"/>
    </source>
</evidence>
<comment type="caution">
    <text evidence="6">The sequence shown here is derived from an EMBL/GenBank/DDBJ whole genome shotgun (WGS) entry which is preliminary data.</text>
</comment>
<dbReference type="Proteomes" id="UP001064782">
    <property type="component" value="Unassembled WGS sequence"/>
</dbReference>
<comment type="similarity">
    <text evidence="1">Belongs to the 'phage' integrase family.</text>
</comment>
<dbReference type="PROSITE" id="PS51898">
    <property type="entry name" value="TYR_RECOMBINASE"/>
    <property type="match status" value="1"/>
</dbReference>
<reference evidence="6" key="1">
    <citation type="submission" date="2022-08" db="EMBL/GenBank/DDBJ databases">
        <title>Mycobacterium kiyosense sp. nov., scotochromogenic slow-glowing species isolated from respiratory specimens.</title>
        <authorList>
            <person name="Fukano H."/>
            <person name="Kazumi Y."/>
            <person name="Sakagami N."/>
            <person name="Ato M."/>
            <person name="Mitarai S."/>
            <person name="Hoshino Y."/>
        </authorList>
    </citation>
    <scope>NUCLEOTIDE SEQUENCE</scope>
    <source>
        <strain evidence="6">1413</strain>
        <strain evidence="5">SRL2020-028</strain>
    </source>
</reference>
<dbReference type="PANTHER" id="PTHR30349:SF41">
    <property type="entry name" value="INTEGRASE_RECOMBINASE PROTEIN MJ0367-RELATED"/>
    <property type="match status" value="1"/>
</dbReference>
<name>A0A9P3Q8X2_9MYCO</name>
<dbReference type="GO" id="GO:0006310">
    <property type="term" value="P:DNA recombination"/>
    <property type="evidence" value="ECO:0007669"/>
    <property type="project" value="UniProtKB-KW"/>
</dbReference>
<organism evidence="6 7">
    <name type="scientific">Mycobacterium kiyosense</name>
    <dbReference type="NCBI Taxonomy" id="2871094"/>
    <lineage>
        <taxon>Bacteria</taxon>
        <taxon>Bacillati</taxon>
        <taxon>Actinomycetota</taxon>
        <taxon>Actinomycetes</taxon>
        <taxon>Mycobacteriales</taxon>
        <taxon>Mycobacteriaceae</taxon>
        <taxon>Mycobacterium</taxon>
    </lineage>
</organism>
<dbReference type="AlphaFoldDB" id="A0A9P3Q8X2"/>
<sequence>MAGGTVMKTLRENVTDYLATRRALGFKLEGLSKLLWSFVEFCEQRGATRVHNDLAVQWATTPIKVPVSDALIARRLDAVRIFARYQHALDPLTQIPAEEHRPRRYRPKPPNILSQNDICALLAATGILEPAFKALTWRTMIGLLAATGLRPGEACRLAVSDVNLAGGVIQVLETKFGKSRLVFIHPSTATVIADYLQARQAWVGAGTHSSATVFLNTRRAPISPDRLNATFREIVAAAGLATAPGHRPVRLHDLRHTFAVTTMIHWYRDGHDVQARLPLLSTWLGHVDPASTYWYLQAVPELLTLAADRLDNAAQTSAAKPAP</sequence>
<protein>
    <submittedName>
        <fullName evidence="6">Integrase</fullName>
    </submittedName>
</protein>
<evidence type="ECO:0000256" key="3">
    <source>
        <dbReference type="ARBA" id="ARBA00023172"/>
    </source>
</evidence>